<accession>A0ABS7WR62</accession>
<sequence>MPKCIIFTFIFIFFTACASENGIRLKYYEDCNEFYDASGVYHKECPNNIINF</sequence>
<proteinExistence type="predicted"/>
<dbReference type="Proteomes" id="UP000786183">
    <property type="component" value="Unassembled WGS sequence"/>
</dbReference>
<dbReference type="RefSeq" id="WP_172231407.1">
    <property type="nucleotide sequence ID" value="NZ_CP035946.1"/>
</dbReference>
<evidence type="ECO:0008006" key="3">
    <source>
        <dbReference type="Google" id="ProtNLM"/>
    </source>
</evidence>
<dbReference type="PROSITE" id="PS51257">
    <property type="entry name" value="PROKAR_LIPOPROTEIN"/>
    <property type="match status" value="1"/>
</dbReference>
<reference evidence="1 2" key="1">
    <citation type="submission" date="2020-07" db="EMBL/GenBank/DDBJ databases">
        <title>Transfer of Campylobacter canadensis to the novel genus Avispirillum gen. nov., that also includes two novel species recovered from migratory waterfowl: Avispirillum anseris sp. nov. and Avispirillum brantae sp. nov.</title>
        <authorList>
            <person name="Miller W.G."/>
            <person name="Chapman M.H."/>
            <person name="Yee E."/>
            <person name="Inglis G.D."/>
        </authorList>
    </citation>
    <scope>NUCLEOTIDE SEQUENCE [LARGE SCALE GENOMIC DNA]</scope>
    <source>
        <strain evidence="1 2">L283</strain>
    </source>
</reference>
<evidence type="ECO:0000313" key="2">
    <source>
        <dbReference type="Proteomes" id="UP000786183"/>
    </source>
</evidence>
<dbReference type="EMBL" id="JACGBB010000006">
    <property type="protein sequence ID" value="MBZ7987236.1"/>
    <property type="molecule type" value="Genomic_DNA"/>
</dbReference>
<comment type="caution">
    <text evidence="1">The sequence shown here is derived from an EMBL/GenBank/DDBJ whole genome shotgun (WGS) entry which is preliminary data.</text>
</comment>
<organism evidence="1 2">
    <name type="scientific">Campylobacter canadensis</name>
    <dbReference type="NCBI Taxonomy" id="449520"/>
    <lineage>
        <taxon>Bacteria</taxon>
        <taxon>Pseudomonadati</taxon>
        <taxon>Campylobacterota</taxon>
        <taxon>Epsilonproteobacteria</taxon>
        <taxon>Campylobacterales</taxon>
        <taxon>Campylobacteraceae</taxon>
        <taxon>Campylobacter</taxon>
    </lineage>
</organism>
<protein>
    <recommendedName>
        <fullName evidence="3">Lipoprotein</fullName>
    </recommendedName>
</protein>
<evidence type="ECO:0000313" key="1">
    <source>
        <dbReference type="EMBL" id="MBZ7987236.1"/>
    </source>
</evidence>
<gene>
    <name evidence="1" type="ORF">AVCANL283_03795</name>
</gene>
<keyword evidence="2" id="KW-1185">Reference proteome</keyword>
<name>A0ABS7WR62_9BACT</name>